<dbReference type="PANTHER" id="PTHR43386:SF1">
    <property type="entry name" value="D,D-DIPEPTIDE TRANSPORT SYSTEM PERMEASE PROTEIN DDPC-RELATED"/>
    <property type="match status" value="1"/>
</dbReference>
<dbReference type="SUPFAM" id="SSF161098">
    <property type="entry name" value="MetI-like"/>
    <property type="match status" value="1"/>
</dbReference>
<name>A0A4Z0R9B7_9FIRM</name>
<evidence type="ECO:0000313" key="9">
    <source>
        <dbReference type="EMBL" id="TGE39418.1"/>
    </source>
</evidence>
<feature type="transmembrane region" description="Helical" evidence="7">
    <location>
        <begin position="135"/>
        <end position="153"/>
    </location>
</feature>
<dbReference type="Pfam" id="PF00528">
    <property type="entry name" value="BPD_transp_1"/>
    <property type="match status" value="1"/>
</dbReference>
<keyword evidence="2 7" id="KW-0813">Transport</keyword>
<evidence type="ECO:0000256" key="1">
    <source>
        <dbReference type="ARBA" id="ARBA00004651"/>
    </source>
</evidence>
<evidence type="ECO:0000256" key="2">
    <source>
        <dbReference type="ARBA" id="ARBA00022448"/>
    </source>
</evidence>
<protein>
    <submittedName>
        <fullName evidence="9">ABC transporter permease subunit</fullName>
    </submittedName>
</protein>
<comment type="caution">
    <text evidence="9">The sequence shown here is derived from an EMBL/GenBank/DDBJ whole genome shotgun (WGS) entry which is preliminary data.</text>
</comment>
<dbReference type="EMBL" id="SPQQ01000002">
    <property type="protein sequence ID" value="TGE39418.1"/>
    <property type="molecule type" value="Genomic_DNA"/>
</dbReference>
<keyword evidence="3" id="KW-1003">Cell membrane</keyword>
<evidence type="ECO:0000256" key="4">
    <source>
        <dbReference type="ARBA" id="ARBA00022692"/>
    </source>
</evidence>
<feature type="transmembrane region" description="Helical" evidence="7">
    <location>
        <begin position="214"/>
        <end position="240"/>
    </location>
</feature>
<feature type="transmembrane region" description="Helical" evidence="7">
    <location>
        <begin position="159"/>
        <end position="175"/>
    </location>
</feature>
<dbReference type="CDD" id="cd06261">
    <property type="entry name" value="TM_PBP2"/>
    <property type="match status" value="1"/>
</dbReference>
<dbReference type="Pfam" id="PF12911">
    <property type="entry name" value="OppC_N"/>
    <property type="match status" value="1"/>
</dbReference>
<feature type="transmembrane region" description="Helical" evidence="7">
    <location>
        <begin position="260"/>
        <end position="282"/>
    </location>
</feature>
<feature type="transmembrane region" description="Helical" evidence="7">
    <location>
        <begin position="30"/>
        <end position="53"/>
    </location>
</feature>
<evidence type="ECO:0000256" key="6">
    <source>
        <dbReference type="ARBA" id="ARBA00023136"/>
    </source>
</evidence>
<sequence>MFYILYSIRRLRGELTLDQIRYLRYFTKRYPLTVVGIVIIFLVVLVSLAAPLISPHNPYTLNLIDRLKPPGGPYLLGTDELGRDILSRIIYGARLSLMAGVGIVGIAGLFGILIGSVSGLLGGKIDIVIMRLMDIMLAFPSLVLALALSAALGPNFRNSILAIAIVKIPVYVRLVRGQALSIKERQFVKAAHTFGAPKAWIISRHIIPNCLAPVVVQATLGIGEAILIAATLSFIGLGAQPPAAEWGAMVSMGRTYLLDQWWYASFPGIAIFITVIGFNLFGDGVRDMLDPRFHN</sequence>
<keyword evidence="4 7" id="KW-0812">Transmembrane</keyword>
<dbReference type="GO" id="GO:0005886">
    <property type="term" value="C:plasma membrane"/>
    <property type="evidence" value="ECO:0007669"/>
    <property type="project" value="UniProtKB-SubCell"/>
</dbReference>
<dbReference type="InterPro" id="IPR025966">
    <property type="entry name" value="OppC_N"/>
</dbReference>
<proteinExistence type="inferred from homology"/>
<organism evidence="9 10">
    <name type="scientific">Desulfosporosinus fructosivorans</name>
    <dbReference type="NCBI Taxonomy" id="2018669"/>
    <lineage>
        <taxon>Bacteria</taxon>
        <taxon>Bacillati</taxon>
        <taxon>Bacillota</taxon>
        <taxon>Clostridia</taxon>
        <taxon>Eubacteriales</taxon>
        <taxon>Desulfitobacteriaceae</taxon>
        <taxon>Desulfosporosinus</taxon>
    </lineage>
</organism>
<keyword evidence="6 7" id="KW-0472">Membrane</keyword>
<accession>A0A4Z0R9B7</accession>
<dbReference type="PANTHER" id="PTHR43386">
    <property type="entry name" value="OLIGOPEPTIDE TRANSPORT SYSTEM PERMEASE PROTEIN APPC"/>
    <property type="match status" value="1"/>
</dbReference>
<keyword evidence="10" id="KW-1185">Reference proteome</keyword>
<dbReference type="OrthoDB" id="9797852at2"/>
<evidence type="ECO:0000313" key="10">
    <source>
        <dbReference type="Proteomes" id="UP000298460"/>
    </source>
</evidence>
<reference evidence="9 10" key="1">
    <citation type="submission" date="2019-03" db="EMBL/GenBank/DDBJ databases">
        <title>Draft Genome Sequence of Desulfosporosinus fructosivorans Strain 63.6F, Isolated from Marine Sediment in the Baltic Sea.</title>
        <authorList>
            <person name="Hausmann B."/>
            <person name="Vandieken V."/>
            <person name="Pjevac P."/>
            <person name="Schreck K."/>
            <person name="Herbold C.W."/>
            <person name="Loy A."/>
        </authorList>
    </citation>
    <scope>NUCLEOTIDE SEQUENCE [LARGE SCALE GENOMIC DNA]</scope>
    <source>
        <strain evidence="9 10">63.6F</strain>
    </source>
</reference>
<dbReference type="PROSITE" id="PS50928">
    <property type="entry name" value="ABC_TM1"/>
    <property type="match status" value="1"/>
</dbReference>
<dbReference type="InterPro" id="IPR035906">
    <property type="entry name" value="MetI-like_sf"/>
</dbReference>
<dbReference type="InterPro" id="IPR000515">
    <property type="entry name" value="MetI-like"/>
</dbReference>
<dbReference type="AlphaFoldDB" id="A0A4Z0R9B7"/>
<feature type="domain" description="ABC transmembrane type-1" evidence="8">
    <location>
        <begin position="97"/>
        <end position="282"/>
    </location>
</feature>
<comment type="similarity">
    <text evidence="7">Belongs to the binding-protein-dependent transport system permease family.</text>
</comment>
<dbReference type="InterPro" id="IPR050366">
    <property type="entry name" value="BP-dependent_transpt_permease"/>
</dbReference>
<comment type="subcellular location">
    <subcellularLocation>
        <location evidence="1 7">Cell membrane</location>
        <topology evidence="1 7">Multi-pass membrane protein</topology>
    </subcellularLocation>
</comment>
<evidence type="ECO:0000256" key="3">
    <source>
        <dbReference type="ARBA" id="ARBA00022475"/>
    </source>
</evidence>
<dbReference type="Proteomes" id="UP000298460">
    <property type="component" value="Unassembled WGS sequence"/>
</dbReference>
<dbReference type="GO" id="GO:0071916">
    <property type="term" value="F:dipeptide transmembrane transporter activity"/>
    <property type="evidence" value="ECO:0007669"/>
    <property type="project" value="TreeGrafter"/>
</dbReference>
<gene>
    <name evidence="9" type="ORF">E4K67_06670</name>
</gene>
<feature type="transmembrane region" description="Helical" evidence="7">
    <location>
        <begin position="97"/>
        <end position="123"/>
    </location>
</feature>
<dbReference type="Gene3D" id="1.10.3720.10">
    <property type="entry name" value="MetI-like"/>
    <property type="match status" value="1"/>
</dbReference>
<evidence type="ECO:0000256" key="5">
    <source>
        <dbReference type="ARBA" id="ARBA00022989"/>
    </source>
</evidence>
<keyword evidence="5 7" id="KW-1133">Transmembrane helix</keyword>
<evidence type="ECO:0000259" key="8">
    <source>
        <dbReference type="PROSITE" id="PS50928"/>
    </source>
</evidence>
<evidence type="ECO:0000256" key="7">
    <source>
        <dbReference type="RuleBase" id="RU363032"/>
    </source>
</evidence>